<dbReference type="EMBL" id="OZ035830">
    <property type="protein sequence ID" value="CAL1614238.1"/>
    <property type="molecule type" value="Genomic_DNA"/>
</dbReference>
<evidence type="ECO:0000313" key="2">
    <source>
        <dbReference type="EMBL" id="CAL1614238.1"/>
    </source>
</evidence>
<evidence type="ECO:0000256" key="1">
    <source>
        <dbReference type="SAM" id="MobiDB-lite"/>
    </source>
</evidence>
<gene>
    <name evidence="2" type="ORF">KC01_LOCUS40302</name>
</gene>
<feature type="compositionally biased region" description="Pro residues" evidence="1">
    <location>
        <begin position="77"/>
        <end position="141"/>
    </location>
</feature>
<keyword evidence="3" id="KW-1185">Reference proteome</keyword>
<feature type="region of interest" description="Disordered" evidence="1">
    <location>
        <begin position="28"/>
        <end position="141"/>
    </location>
</feature>
<name>A0AAV2MLG6_KNICA</name>
<evidence type="ECO:0000313" key="3">
    <source>
        <dbReference type="Proteomes" id="UP001497482"/>
    </source>
</evidence>
<reference evidence="2 3" key="1">
    <citation type="submission" date="2024-04" db="EMBL/GenBank/DDBJ databases">
        <authorList>
            <person name="Waldvogel A.-M."/>
            <person name="Schoenle A."/>
        </authorList>
    </citation>
    <scope>NUCLEOTIDE SEQUENCE [LARGE SCALE GENOMIC DNA]</scope>
</reference>
<proteinExistence type="predicted"/>
<dbReference type="Proteomes" id="UP001497482">
    <property type="component" value="Chromosome 8"/>
</dbReference>
<protein>
    <submittedName>
        <fullName evidence="2">Uncharacterized protein</fullName>
    </submittedName>
</protein>
<organism evidence="2 3">
    <name type="scientific">Knipowitschia caucasica</name>
    <name type="common">Caucasian dwarf goby</name>
    <name type="synonym">Pomatoschistus caucasicus</name>
    <dbReference type="NCBI Taxonomy" id="637954"/>
    <lineage>
        <taxon>Eukaryota</taxon>
        <taxon>Metazoa</taxon>
        <taxon>Chordata</taxon>
        <taxon>Craniata</taxon>
        <taxon>Vertebrata</taxon>
        <taxon>Euteleostomi</taxon>
        <taxon>Actinopterygii</taxon>
        <taxon>Neopterygii</taxon>
        <taxon>Teleostei</taxon>
        <taxon>Neoteleostei</taxon>
        <taxon>Acanthomorphata</taxon>
        <taxon>Gobiaria</taxon>
        <taxon>Gobiiformes</taxon>
        <taxon>Gobioidei</taxon>
        <taxon>Gobiidae</taxon>
        <taxon>Gobiinae</taxon>
        <taxon>Knipowitschia</taxon>
    </lineage>
</organism>
<sequence>MKATAACLPRTDTFGDIETIHPVLASLTPSSASRSNAPPPVPLPQSYEPDELTEEMAQPGGPHERPERNHHRALGTPPHPTPTQHPEDLTPPSPQHPKDPTPPSPQHPKDPTPPSPQHPKDPTPPSPQHPKDPTPPSATAP</sequence>
<dbReference type="AlphaFoldDB" id="A0AAV2MLG6"/>
<accession>A0AAV2MLG6</accession>